<evidence type="ECO:0000256" key="4">
    <source>
        <dbReference type="ARBA" id="ARBA00023239"/>
    </source>
</evidence>
<dbReference type="InterPro" id="IPR036849">
    <property type="entry name" value="Enolase-like_C_sf"/>
</dbReference>
<dbReference type="CDD" id="cd03317">
    <property type="entry name" value="NAAAR"/>
    <property type="match status" value="1"/>
</dbReference>
<proteinExistence type="predicted"/>
<gene>
    <name evidence="8" type="primary">menC</name>
    <name evidence="8" type="ORF">GCM10008939_35310</name>
</gene>
<dbReference type="Gene3D" id="3.30.390.10">
    <property type="entry name" value="Enolase-like, N-terminal domain"/>
    <property type="match status" value="1"/>
</dbReference>
<dbReference type="Pfam" id="PF13378">
    <property type="entry name" value="MR_MLE_C"/>
    <property type="match status" value="1"/>
</dbReference>
<dbReference type="SFLD" id="SFLDS00001">
    <property type="entry name" value="Enolase"/>
    <property type="match status" value="1"/>
</dbReference>
<sequence length="378" mass="40657">MPPTLQIDRAELFVLRLPLKFRFETSFGVQTAKTVPLLVLHGGGDAVGLTGLGEGVMEDAPMFREETVTGALALLRGAFLPAVLGRSFVNPQAMTRALDGFRGNPMAKAMLEGAAWDLWARRLDVPLMSLLGGVRQEVAVGVSLGIQTDEAATVAAVERHVAQGYRRIKLKIKPGWDVQPVAAVRAAFPDIRLTVDANSAYTLEDTRVFQALDTYGLEYVEQPLAYDDMVDHAALQARIRTPLCLDESIVGAASARKALGMDAGRVINIKQGRVGGVAEAVRVHEVAQAFGVPLWCGGMLESGVGRALNIHLSTLPGFSKPGDTASASRYWQTDTVHEALEMTDGHQRVPAGAGLGVTLNREFVERVATEHVMLDGRN</sequence>
<dbReference type="GO" id="GO:0009234">
    <property type="term" value="P:menaquinone biosynthetic process"/>
    <property type="evidence" value="ECO:0007669"/>
    <property type="project" value="UniProtKB-UniRule"/>
</dbReference>
<dbReference type="EMBL" id="BMOE01000020">
    <property type="protein sequence ID" value="GGJ88205.1"/>
    <property type="molecule type" value="Genomic_DNA"/>
</dbReference>
<dbReference type="InterPro" id="IPR013342">
    <property type="entry name" value="Mandelate_racemase_C"/>
</dbReference>
<dbReference type="InterPro" id="IPR013341">
    <property type="entry name" value="Mandelate_racemase_N_dom"/>
</dbReference>
<dbReference type="NCBIfam" id="TIGR01928">
    <property type="entry name" value="menC_lowGC_arch"/>
    <property type="match status" value="1"/>
</dbReference>
<keyword evidence="9" id="KW-1185">Reference proteome</keyword>
<dbReference type="Proteomes" id="UP000635726">
    <property type="component" value="Unassembled WGS sequence"/>
</dbReference>
<keyword evidence="3" id="KW-0460">Magnesium</keyword>
<dbReference type="Pfam" id="PF02746">
    <property type="entry name" value="MR_MLE_N"/>
    <property type="match status" value="1"/>
</dbReference>
<dbReference type="Gene3D" id="3.20.20.120">
    <property type="entry name" value="Enolase-like C-terminal domain"/>
    <property type="match status" value="1"/>
</dbReference>
<organism evidence="8 9">
    <name type="scientific">Deinococcus aquiradiocola</name>
    <dbReference type="NCBI Taxonomy" id="393059"/>
    <lineage>
        <taxon>Bacteria</taxon>
        <taxon>Thermotogati</taxon>
        <taxon>Deinococcota</taxon>
        <taxon>Deinococci</taxon>
        <taxon>Deinococcales</taxon>
        <taxon>Deinococcaceae</taxon>
        <taxon>Deinococcus</taxon>
    </lineage>
</organism>
<protein>
    <recommendedName>
        <fullName evidence="5 6">o-succinylbenzoate synthase</fullName>
        <ecNumber evidence="5 6">4.2.1.113</ecNumber>
    </recommendedName>
</protein>
<dbReference type="InterPro" id="IPR029017">
    <property type="entry name" value="Enolase-like_N"/>
</dbReference>
<dbReference type="AlphaFoldDB" id="A0A917PQD7"/>
<dbReference type="PANTHER" id="PTHR48073:SF5">
    <property type="entry name" value="O-SUCCINYLBENZOATE SYNTHASE"/>
    <property type="match status" value="1"/>
</dbReference>
<dbReference type="SMART" id="SM00922">
    <property type="entry name" value="MR_MLE"/>
    <property type="match status" value="1"/>
</dbReference>
<dbReference type="RefSeq" id="WP_188964629.1">
    <property type="nucleotide sequence ID" value="NZ_BMOE01000020.1"/>
</dbReference>
<dbReference type="EC" id="4.2.1.113" evidence="5 6"/>
<name>A0A917PQD7_9DEIO</name>
<evidence type="ECO:0000313" key="9">
    <source>
        <dbReference type="Proteomes" id="UP000635726"/>
    </source>
</evidence>
<evidence type="ECO:0000256" key="5">
    <source>
        <dbReference type="ARBA" id="ARBA00029491"/>
    </source>
</evidence>
<keyword evidence="4" id="KW-0456">Lyase</keyword>
<comment type="cofactor">
    <cofactor evidence="1">
        <name>a divalent metal cation</name>
        <dbReference type="ChEBI" id="CHEBI:60240"/>
    </cofactor>
</comment>
<evidence type="ECO:0000256" key="6">
    <source>
        <dbReference type="NCBIfam" id="TIGR01928"/>
    </source>
</evidence>
<evidence type="ECO:0000313" key="8">
    <source>
        <dbReference type="EMBL" id="GGJ88205.1"/>
    </source>
</evidence>
<comment type="caution">
    <text evidence="8">The sequence shown here is derived from an EMBL/GenBank/DDBJ whole genome shotgun (WGS) entry which is preliminary data.</text>
</comment>
<dbReference type="SFLD" id="SFLDF00009">
    <property type="entry name" value="o-succinylbenzoate_synthase"/>
    <property type="match status" value="1"/>
</dbReference>
<evidence type="ECO:0000256" key="1">
    <source>
        <dbReference type="ARBA" id="ARBA00001968"/>
    </source>
</evidence>
<dbReference type="SUPFAM" id="SSF51604">
    <property type="entry name" value="Enolase C-terminal domain-like"/>
    <property type="match status" value="1"/>
</dbReference>
<dbReference type="GO" id="GO:0046872">
    <property type="term" value="F:metal ion binding"/>
    <property type="evidence" value="ECO:0007669"/>
    <property type="project" value="UniProtKB-KW"/>
</dbReference>
<feature type="domain" description="Mandelate racemase/muconate lactonizing enzyme C-terminal" evidence="7">
    <location>
        <begin position="150"/>
        <end position="242"/>
    </location>
</feature>
<dbReference type="GO" id="GO:0016854">
    <property type="term" value="F:racemase and epimerase activity"/>
    <property type="evidence" value="ECO:0007669"/>
    <property type="project" value="UniProtKB-ARBA"/>
</dbReference>
<dbReference type="PANTHER" id="PTHR48073">
    <property type="entry name" value="O-SUCCINYLBENZOATE SYNTHASE-RELATED"/>
    <property type="match status" value="1"/>
</dbReference>
<dbReference type="InterPro" id="IPR010197">
    <property type="entry name" value="OSBS/NAAAR"/>
</dbReference>
<keyword evidence="2" id="KW-0479">Metal-binding</keyword>
<evidence type="ECO:0000259" key="7">
    <source>
        <dbReference type="SMART" id="SM00922"/>
    </source>
</evidence>
<dbReference type="SUPFAM" id="SSF54826">
    <property type="entry name" value="Enolase N-terminal domain-like"/>
    <property type="match status" value="1"/>
</dbReference>
<dbReference type="SFLD" id="SFLDG00180">
    <property type="entry name" value="muconate_cycloisomerase"/>
    <property type="match status" value="1"/>
</dbReference>
<accession>A0A917PQD7</accession>
<reference evidence="8" key="1">
    <citation type="journal article" date="2014" name="Int. J. Syst. Evol. Microbiol.">
        <title>Complete genome sequence of Corynebacterium casei LMG S-19264T (=DSM 44701T), isolated from a smear-ripened cheese.</title>
        <authorList>
            <consortium name="US DOE Joint Genome Institute (JGI-PGF)"/>
            <person name="Walter F."/>
            <person name="Albersmeier A."/>
            <person name="Kalinowski J."/>
            <person name="Ruckert C."/>
        </authorList>
    </citation>
    <scope>NUCLEOTIDE SEQUENCE</scope>
    <source>
        <strain evidence="8">JCM 14371</strain>
    </source>
</reference>
<evidence type="ECO:0000256" key="2">
    <source>
        <dbReference type="ARBA" id="ARBA00022723"/>
    </source>
</evidence>
<evidence type="ECO:0000256" key="3">
    <source>
        <dbReference type="ARBA" id="ARBA00022842"/>
    </source>
</evidence>
<dbReference type="InterPro" id="IPR029065">
    <property type="entry name" value="Enolase_C-like"/>
</dbReference>
<reference evidence="8" key="2">
    <citation type="submission" date="2020-09" db="EMBL/GenBank/DDBJ databases">
        <authorList>
            <person name="Sun Q."/>
            <person name="Ohkuma M."/>
        </authorList>
    </citation>
    <scope>NUCLEOTIDE SEQUENCE</scope>
    <source>
        <strain evidence="8">JCM 14371</strain>
    </source>
</reference>
<dbReference type="GO" id="GO:0043748">
    <property type="term" value="F:O-succinylbenzoate synthase activity"/>
    <property type="evidence" value="ECO:0007669"/>
    <property type="project" value="UniProtKB-EC"/>
</dbReference>